<dbReference type="Proteomes" id="UP001612915">
    <property type="component" value="Unassembled WGS sequence"/>
</dbReference>
<feature type="transmembrane region" description="Helical" evidence="7">
    <location>
        <begin position="28"/>
        <end position="50"/>
    </location>
</feature>
<evidence type="ECO:0000256" key="5">
    <source>
        <dbReference type="ARBA" id="ARBA00023136"/>
    </source>
</evidence>
<comment type="similarity">
    <text evidence="7">Belongs to the CrgA family.</text>
</comment>
<reference evidence="9 10" key="1">
    <citation type="submission" date="2024-10" db="EMBL/GenBank/DDBJ databases">
        <title>The Natural Products Discovery Center: Release of the First 8490 Sequenced Strains for Exploring Actinobacteria Biosynthetic Diversity.</title>
        <authorList>
            <person name="Kalkreuter E."/>
            <person name="Kautsar S.A."/>
            <person name="Yang D."/>
            <person name="Bader C.D."/>
            <person name="Teijaro C.N."/>
            <person name="Fluegel L."/>
            <person name="Davis C.M."/>
            <person name="Simpson J.R."/>
            <person name="Lauterbach L."/>
            <person name="Steele A.D."/>
            <person name="Gui C."/>
            <person name="Meng S."/>
            <person name="Li G."/>
            <person name="Viehrig K."/>
            <person name="Ye F."/>
            <person name="Su P."/>
            <person name="Kiefer A.F."/>
            <person name="Nichols A."/>
            <person name="Cepeda A.J."/>
            <person name="Yan W."/>
            <person name="Fan B."/>
            <person name="Jiang Y."/>
            <person name="Adhikari A."/>
            <person name="Zheng C.-J."/>
            <person name="Schuster L."/>
            <person name="Cowan T.M."/>
            <person name="Smanski M.J."/>
            <person name="Chevrette M.G."/>
            <person name="De Carvalho L.P.S."/>
            <person name="Shen B."/>
        </authorList>
    </citation>
    <scope>NUCLEOTIDE SEQUENCE [LARGE SCALE GENOMIC DNA]</scope>
    <source>
        <strain evidence="9 10">NPDC049639</strain>
    </source>
</reference>
<evidence type="ECO:0000256" key="4">
    <source>
        <dbReference type="ARBA" id="ARBA00022989"/>
    </source>
</evidence>
<evidence type="ECO:0000256" key="6">
    <source>
        <dbReference type="ARBA" id="ARBA00023306"/>
    </source>
</evidence>
<keyword evidence="2 7" id="KW-0132">Cell division</keyword>
<keyword evidence="1 7" id="KW-1003">Cell membrane</keyword>
<keyword evidence="5 7" id="KW-0472">Membrane</keyword>
<keyword evidence="6 7" id="KW-0131">Cell cycle</keyword>
<feature type="region of interest" description="Disordered" evidence="8">
    <location>
        <begin position="1"/>
        <end position="22"/>
    </location>
</feature>
<feature type="compositionally biased region" description="Basic and acidic residues" evidence="8">
    <location>
        <begin position="1"/>
        <end position="10"/>
    </location>
</feature>
<comment type="subcellular location">
    <subcellularLocation>
        <location evidence="7">Cell membrane</location>
        <topology evidence="7">Multi-pass membrane protein</topology>
    </subcellularLocation>
</comment>
<name>A0ABW8AI51_9ACTN</name>
<dbReference type="GO" id="GO:0051301">
    <property type="term" value="P:cell division"/>
    <property type="evidence" value="ECO:0007669"/>
    <property type="project" value="UniProtKB-KW"/>
</dbReference>
<keyword evidence="3 7" id="KW-0812">Transmembrane</keyword>
<comment type="caution">
    <text evidence="9">The sequence shown here is derived from an EMBL/GenBank/DDBJ whole genome shotgun (WGS) entry which is preliminary data.</text>
</comment>
<dbReference type="HAMAP" id="MF_00631">
    <property type="entry name" value="CrgA"/>
    <property type="match status" value="1"/>
</dbReference>
<accession>A0ABW8AI51</accession>
<keyword evidence="10" id="KW-1185">Reference proteome</keyword>
<dbReference type="InterPro" id="IPR009619">
    <property type="entry name" value="CrgA"/>
</dbReference>
<keyword evidence="4 7" id="KW-1133">Transmembrane helix</keyword>
<dbReference type="EMBL" id="JBITLV010000001">
    <property type="protein sequence ID" value="MFI7586040.1"/>
    <property type="molecule type" value="Genomic_DNA"/>
</dbReference>
<evidence type="ECO:0000256" key="7">
    <source>
        <dbReference type="HAMAP-Rule" id="MF_00631"/>
    </source>
</evidence>
<comment type="function">
    <text evidence="7">Involved in cell division.</text>
</comment>
<protein>
    <recommendedName>
        <fullName evidence="7">Cell division protein CrgA</fullName>
    </recommendedName>
</protein>
<feature type="transmembrane region" description="Helical" evidence="7">
    <location>
        <begin position="62"/>
        <end position="81"/>
    </location>
</feature>
<evidence type="ECO:0000256" key="3">
    <source>
        <dbReference type="ARBA" id="ARBA00022692"/>
    </source>
</evidence>
<evidence type="ECO:0000256" key="8">
    <source>
        <dbReference type="SAM" id="MobiDB-lite"/>
    </source>
</evidence>
<proteinExistence type="inferred from homology"/>
<evidence type="ECO:0000256" key="1">
    <source>
        <dbReference type="ARBA" id="ARBA00022475"/>
    </source>
</evidence>
<sequence>MPESKSRDKGSYTAPTAKSGVVKPNPRWFAPVMVGFLVLGLAWVVTYYVSQAKYPIPDGGNWNLMAGFGVLLVGFAMLTRWR</sequence>
<gene>
    <name evidence="7" type="primary">crgA</name>
    <name evidence="9" type="ORF">ACIB24_03065</name>
</gene>
<dbReference type="RefSeq" id="WP_398274982.1">
    <property type="nucleotide sequence ID" value="NZ_JBITLV010000001.1"/>
</dbReference>
<organism evidence="9 10">
    <name type="scientific">Spongisporangium articulatum</name>
    <dbReference type="NCBI Taxonomy" id="3362603"/>
    <lineage>
        <taxon>Bacteria</taxon>
        <taxon>Bacillati</taxon>
        <taxon>Actinomycetota</taxon>
        <taxon>Actinomycetes</taxon>
        <taxon>Kineosporiales</taxon>
        <taxon>Kineosporiaceae</taxon>
        <taxon>Spongisporangium</taxon>
    </lineage>
</organism>
<evidence type="ECO:0000313" key="10">
    <source>
        <dbReference type="Proteomes" id="UP001612915"/>
    </source>
</evidence>
<evidence type="ECO:0000313" key="9">
    <source>
        <dbReference type="EMBL" id="MFI7586040.1"/>
    </source>
</evidence>
<dbReference type="Pfam" id="PF06781">
    <property type="entry name" value="CrgA"/>
    <property type="match status" value="1"/>
</dbReference>
<evidence type="ECO:0000256" key="2">
    <source>
        <dbReference type="ARBA" id="ARBA00022618"/>
    </source>
</evidence>